<dbReference type="PROSITE" id="PS50043">
    <property type="entry name" value="HTH_LUXR_2"/>
    <property type="match status" value="1"/>
</dbReference>
<keyword evidence="6" id="KW-1185">Reference proteome</keyword>
<evidence type="ECO:0000256" key="3">
    <source>
        <dbReference type="ARBA" id="ARBA00023163"/>
    </source>
</evidence>
<name>A0A1H5X7B6_9VIBR</name>
<sequence>MNSTFEDLLMSQSEQLTASKPNEFLENFVKLAEEALEWFKLDRLTVFPNSMILLNDGKTISVSREGIPALEKQRFLKGNYKEYLRILRSKQTWQIFDSEALAQHPLDPVKELYREGARWHGIIRLELFGQTWGALAFSRFSLDEPPLTEENIKRLKLLCDIWLCFWQHATMTRNLSLDDSTVVDESEKLLLLSKKQCTVLTLLAQGYTAKQCAEKLFLSPRTIESHKYRMLDILELDNHTELVQFALRNGLGIESVDR</sequence>
<dbReference type="Gene3D" id="1.10.10.10">
    <property type="entry name" value="Winged helix-like DNA-binding domain superfamily/Winged helix DNA-binding domain"/>
    <property type="match status" value="1"/>
</dbReference>
<evidence type="ECO:0000256" key="1">
    <source>
        <dbReference type="ARBA" id="ARBA00023015"/>
    </source>
</evidence>
<dbReference type="AlphaFoldDB" id="A0A1H5X7B6"/>
<dbReference type="PANTHER" id="PTHR44688:SF16">
    <property type="entry name" value="DNA-BINDING TRANSCRIPTIONAL ACTIVATOR DEVR_DOSR"/>
    <property type="match status" value="1"/>
</dbReference>
<dbReference type="InterPro" id="IPR000792">
    <property type="entry name" value="Tscrpt_reg_LuxR_C"/>
</dbReference>
<protein>
    <submittedName>
        <fullName evidence="5">Regulatory protein, luxR family</fullName>
    </submittedName>
</protein>
<dbReference type="SMART" id="SM00421">
    <property type="entry name" value="HTH_LUXR"/>
    <property type="match status" value="1"/>
</dbReference>
<evidence type="ECO:0000256" key="2">
    <source>
        <dbReference type="ARBA" id="ARBA00023125"/>
    </source>
</evidence>
<dbReference type="Proteomes" id="UP000236721">
    <property type="component" value="Unassembled WGS sequence"/>
</dbReference>
<dbReference type="PANTHER" id="PTHR44688">
    <property type="entry name" value="DNA-BINDING TRANSCRIPTIONAL ACTIVATOR DEVR_DOSR"/>
    <property type="match status" value="1"/>
</dbReference>
<evidence type="ECO:0000313" key="5">
    <source>
        <dbReference type="EMBL" id="SEG07365.1"/>
    </source>
</evidence>
<dbReference type="SUPFAM" id="SSF46894">
    <property type="entry name" value="C-terminal effector domain of the bipartite response regulators"/>
    <property type="match status" value="1"/>
</dbReference>
<gene>
    <name evidence="5" type="ORF">SAMN04488244_106230</name>
</gene>
<keyword evidence="3" id="KW-0804">Transcription</keyword>
<keyword evidence="1" id="KW-0805">Transcription regulation</keyword>
<dbReference type="GO" id="GO:0003677">
    <property type="term" value="F:DNA binding"/>
    <property type="evidence" value="ECO:0007669"/>
    <property type="project" value="UniProtKB-KW"/>
</dbReference>
<dbReference type="RefSeq" id="WP_167390966.1">
    <property type="nucleotide sequence ID" value="NZ_FNVG01000006.1"/>
</dbReference>
<dbReference type="InterPro" id="IPR016032">
    <property type="entry name" value="Sig_transdc_resp-reg_C-effctor"/>
</dbReference>
<keyword evidence="2" id="KW-0238">DNA-binding</keyword>
<dbReference type="PRINTS" id="PR00038">
    <property type="entry name" value="HTHLUXR"/>
</dbReference>
<evidence type="ECO:0000313" key="6">
    <source>
        <dbReference type="Proteomes" id="UP000236721"/>
    </source>
</evidence>
<reference evidence="6" key="1">
    <citation type="submission" date="2016-10" db="EMBL/GenBank/DDBJ databases">
        <authorList>
            <person name="Varghese N."/>
            <person name="Submissions S."/>
        </authorList>
    </citation>
    <scope>NUCLEOTIDE SEQUENCE [LARGE SCALE GENOMIC DNA]</scope>
    <source>
        <strain evidence="6">CGMCC 1.7062</strain>
    </source>
</reference>
<dbReference type="EMBL" id="FNVG01000006">
    <property type="protein sequence ID" value="SEG07365.1"/>
    <property type="molecule type" value="Genomic_DNA"/>
</dbReference>
<dbReference type="Pfam" id="PF00196">
    <property type="entry name" value="GerE"/>
    <property type="match status" value="1"/>
</dbReference>
<dbReference type="InterPro" id="IPR036388">
    <property type="entry name" value="WH-like_DNA-bd_sf"/>
</dbReference>
<accession>A0A1H5X7B6</accession>
<dbReference type="CDD" id="cd06170">
    <property type="entry name" value="LuxR_C_like"/>
    <property type="match status" value="1"/>
</dbReference>
<dbReference type="GO" id="GO:0006355">
    <property type="term" value="P:regulation of DNA-templated transcription"/>
    <property type="evidence" value="ECO:0007669"/>
    <property type="project" value="InterPro"/>
</dbReference>
<evidence type="ECO:0000259" key="4">
    <source>
        <dbReference type="PROSITE" id="PS50043"/>
    </source>
</evidence>
<proteinExistence type="predicted"/>
<feature type="domain" description="HTH luxR-type" evidence="4">
    <location>
        <begin position="185"/>
        <end position="250"/>
    </location>
</feature>
<organism evidence="5 6">
    <name type="scientific">Vibrio hangzhouensis</name>
    <dbReference type="NCBI Taxonomy" id="462991"/>
    <lineage>
        <taxon>Bacteria</taxon>
        <taxon>Pseudomonadati</taxon>
        <taxon>Pseudomonadota</taxon>
        <taxon>Gammaproteobacteria</taxon>
        <taxon>Vibrionales</taxon>
        <taxon>Vibrionaceae</taxon>
        <taxon>Vibrio</taxon>
    </lineage>
</organism>